<evidence type="ECO:0000256" key="4">
    <source>
        <dbReference type="SAM" id="SignalP"/>
    </source>
</evidence>
<dbReference type="GO" id="GO:0030246">
    <property type="term" value="F:carbohydrate binding"/>
    <property type="evidence" value="ECO:0007669"/>
    <property type="project" value="UniProtKB-ARBA"/>
</dbReference>
<proteinExistence type="inferred from homology"/>
<dbReference type="InterPro" id="IPR025997">
    <property type="entry name" value="SBP_2_dom"/>
</dbReference>
<dbReference type="Proteomes" id="UP000589626">
    <property type="component" value="Unassembled WGS sequence"/>
</dbReference>
<accession>A0A7W4VZD8</accession>
<sequence>MKTTRSVHVIAGVACLALAATACGSSEGSDSGDSVSISVVTGSAGAYYEAMACGAEKAAKAAGAKIDVQYPDAYDPTKSESLIRSASVKQPDAMVVVPTDATALTSALSSVASSGTKLVFADQTTDDPSVAVSQVLTDNEAAGAAAADAMADAIGGKGKVIIDGAAPGSSAVDERVNGFKDQMAENYPDVDVLGVEYSQSDASKARSIINGTLAKHPDLAGVYVIYETGAIGIGSAIKAGGLTGKVKMVGFDTAPTIIEMLEEGVVTATVAQQPAQMGELAVEQALKAIDGEEADAEVSVPFTVVTKDNLEDKDVQAIVNASANQC</sequence>
<dbReference type="PANTHER" id="PTHR46847">
    <property type="entry name" value="D-ALLOSE-BINDING PERIPLASMIC PROTEIN-RELATED"/>
    <property type="match status" value="1"/>
</dbReference>
<dbReference type="PANTHER" id="PTHR46847:SF1">
    <property type="entry name" value="D-ALLOSE-BINDING PERIPLASMIC PROTEIN-RELATED"/>
    <property type="match status" value="1"/>
</dbReference>
<gene>
    <name evidence="6" type="ORF">FHU40_004357</name>
</gene>
<dbReference type="PROSITE" id="PS51257">
    <property type="entry name" value="PROKAR_LIPOPROTEIN"/>
    <property type="match status" value="1"/>
</dbReference>
<evidence type="ECO:0000256" key="1">
    <source>
        <dbReference type="ARBA" id="ARBA00004196"/>
    </source>
</evidence>
<feature type="domain" description="Periplasmic binding protein" evidence="5">
    <location>
        <begin position="41"/>
        <end position="293"/>
    </location>
</feature>
<evidence type="ECO:0000256" key="3">
    <source>
        <dbReference type="ARBA" id="ARBA00022729"/>
    </source>
</evidence>
<evidence type="ECO:0000256" key="2">
    <source>
        <dbReference type="ARBA" id="ARBA00007639"/>
    </source>
</evidence>
<dbReference type="SUPFAM" id="SSF53822">
    <property type="entry name" value="Periplasmic binding protein-like I"/>
    <property type="match status" value="1"/>
</dbReference>
<organism evidence="6 7">
    <name type="scientific">Nocardioides soli</name>
    <dbReference type="NCBI Taxonomy" id="1036020"/>
    <lineage>
        <taxon>Bacteria</taxon>
        <taxon>Bacillati</taxon>
        <taxon>Actinomycetota</taxon>
        <taxon>Actinomycetes</taxon>
        <taxon>Propionibacteriales</taxon>
        <taxon>Nocardioidaceae</taxon>
        <taxon>Nocardioides</taxon>
    </lineage>
</organism>
<reference evidence="6 7" key="1">
    <citation type="submission" date="2020-08" db="EMBL/GenBank/DDBJ databases">
        <title>Sequencing the genomes of 1000 actinobacteria strains.</title>
        <authorList>
            <person name="Klenk H.-P."/>
        </authorList>
    </citation>
    <scope>NUCLEOTIDE SEQUENCE [LARGE SCALE GENOMIC DNA]</scope>
    <source>
        <strain evidence="6 7">DSM 105498</strain>
    </source>
</reference>
<feature type="chain" id="PRO_5039708706" evidence="4">
    <location>
        <begin position="23"/>
        <end position="326"/>
    </location>
</feature>
<dbReference type="InterPro" id="IPR028082">
    <property type="entry name" value="Peripla_BP_I"/>
</dbReference>
<dbReference type="RefSeq" id="WP_183594381.1">
    <property type="nucleotide sequence ID" value="NZ_JACHWR010000003.1"/>
</dbReference>
<keyword evidence="7" id="KW-1185">Reference proteome</keyword>
<comment type="similarity">
    <text evidence="2">Belongs to the bacterial solute-binding protein 2 family.</text>
</comment>
<evidence type="ECO:0000313" key="6">
    <source>
        <dbReference type="EMBL" id="MBB3044520.1"/>
    </source>
</evidence>
<dbReference type="Gene3D" id="3.40.50.2300">
    <property type="match status" value="2"/>
</dbReference>
<name>A0A7W4VZD8_9ACTN</name>
<comment type="caution">
    <text evidence="6">The sequence shown here is derived from an EMBL/GenBank/DDBJ whole genome shotgun (WGS) entry which is preliminary data.</text>
</comment>
<evidence type="ECO:0000313" key="7">
    <source>
        <dbReference type="Proteomes" id="UP000589626"/>
    </source>
</evidence>
<keyword evidence="3 4" id="KW-0732">Signal</keyword>
<protein>
    <submittedName>
        <fullName evidence="6">Ribose transport system substrate-binding protein</fullName>
    </submittedName>
</protein>
<evidence type="ECO:0000259" key="5">
    <source>
        <dbReference type="Pfam" id="PF13407"/>
    </source>
</evidence>
<dbReference type="AlphaFoldDB" id="A0A7W4VZD8"/>
<comment type="subcellular location">
    <subcellularLocation>
        <location evidence="1">Cell envelope</location>
    </subcellularLocation>
</comment>
<dbReference type="EMBL" id="JACHWR010000003">
    <property type="protein sequence ID" value="MBB3044520.1"/>
    <property type="molecule type" value="Genomic_DNA"/>
</dbReference>
<feature type="signal peptide" evidence="4">
    <location>
        <begin position="1"/>
        <end position="22"/>
    </location>
</feature>
<dbReference type="GO" id="GO:0030313">
    <property type="term" value="C:cell envelope"/>
    <property type="evidence" value="ECO:0007669"/>
    <property type="project" value="UniProtKB-SubCell"/>
</dbReference>
<dbReference type="Pfam" id="PF13407">
    <property type="entry name" value="Peripla_BP_4"/>
    <property type="match status" value="1"/>
</dbReference>